<name>A0A9P3GGE0_9APHY</name>
<feature type="compositionally biased region" description="Polar residues" evidence="1">
    <location>
        <begin position="1"/>
        <end position="10"/>
    </location>
</feature>
<evidence type="ECO:0000313" key="2">
    <source>
        <dbReference type="EMBL" id="GJE93184.1"/>
    </source>
</evidence>
<protein>
    <submittedName>
        <fullName evidence="2">Uncharacterized protein</fullName>
    </submittedName>
</protein>
<reference evidence="2 3" key="1">
    <citation type="submission" date="2021-08" db="EMBL/GenBank/DDBJ databases">
        <title>Draft Genome Sequence of Phanerochaete sordida strain YK-624.</title>
        <authorList>
            <person name="Mori T."/>
            <person name="Dohra H."/>
            <person name="Suzuki T."/>
            <person name="Kawagishi H."/>
            <person name="Hirai H."/>
        </authorList>
    </citation>
    <scope>NUCLEOTIDE SEQUENCE [LARGE SCALE GENOMIC DNA]</scope>
    <source>
        <strain evidence="2 3">YK-624</strain>
    </source>
</reference>
<evidence type="ECO:0000313" key="3">
    <source>
        <dbReference type="Proteomes" id="UP000703269"/>
    </source>
</evidence>
<feature type="compositionally biased region" description="Polar residues" evidence="1">
    <location>
        <begin position="34"/>
        <end position="43"/>
    </location>
</feature>
<organism evidence="2 3">
    <name type="scientific">Phanerochaete sordida</name>
    <dbReference type="NCBI Taxonomy" id="48140"/>
    <lineage>
        <taxon>Eukaryota</taxon>
        <taxon>Fungi</taxon>
        <taxon>Dikarya</taxon>
        <taxon>Basidiomycota</taxon>
        <taxon>Agaricomycotina</taxon>
        <taxon>Agaricomycetes</taxon>
        <taxon>Polyporales</taxon>
        <taxon>Phanerochaetaceae</taxon>
        <taxon>Phanerochaete</taxon>
    </lineage>
</organism>
<feature type="region of interest" description="Disordered" evidence="1">
    <location>
        <begin position="129"/>
        <end position="155"/>
    </location>
</feature>
<dbReference type="Proteomes" id="UP000703269">
    <property type="component" value="Unassembled WGS sequence"/>
</dbReference>
<evidence type="ECO:0000256" key="1">
    <source>
        <dbReference type="SAM" id="MobiDB-lite"/>
    </source>
</evidence>
<gene>
    <name evidence="2" type="ORF">PsYK624_093430</name>
</gene>
<accession>A0A9P3GGE0</accession>
<dbReference type="EMBL" id="BPQB01000030">
    <property type="protein sequence ID" value="GJE93184.1"/>
    <property type="molecule type" value="Genomic_DNA"/>
</dbReference>
<feature type="region of interest" description="Disordered" evidence="1">
    <location>
        <begin position="1"/>
        <end position="58"/>
    </location>
</feature>
<keyword evidence="3" id="KW-1185">Reference proteome</keyword>
<proteinExistence type="predicted"/>
<comment type="caution">
    <text evidence="2">The sequence shown here is derived from an EMBL/GenBank/DDBJ whole genome shotgun (WGS) entry which is preliminary data.</text>
</comment>
<sequence>MLTEYSSFFNSGLRASHAEEEYSRSRRMSARSAPKTSRASDTVTPAPRRAKSQPAGVVSDLLAQFPDVPAAPRRPRICVDTSAGGDPASAPALKSSALLSSDATQRSFVYPPARRQAAWPSARAGRASLLPAGPSLKRPRSAGELPGEKRSRRRASVLLPERPSTGRGLPAGCPDQKLAHDAHSFRSSATTKTLAAFWSSPARSLRNSYSQVSAGAKGWIH</sequence>
<dbReference type="AlphaFoldDB" id="A0A9P3GGE0"/>